<dbReference type="Proteomes" id="UP001056383">
    <property type="component" value="Chromosome"/>
</dbReference>
<keyword evidence="1" id="KW-0812">Transmembrane</keyword>
<keyword evidence="3" id="KW-1185">Reference proteome</keyword>
<feature type="transmembrane region" description="Helical" evidence="1">
    <location>
        <begin position="113"/>
        <end position="134"/>
    </location>
</feature>
<accession>A0ABY4TBV0</accession>
<reference evidence="2" key="1">
    <citation type="submission" date="2022-04" db="EMBL/GenBank/DDBJ databases">
        <title>Systematic whole-genome sequencing reveals an unexpected diversity among actinomycetoma pathogens and provides insights into their antibacterial susceptibilities.</title>
        <authorList>
            <person name="Watson A.K."/>
            <person name="Kepplinger B."/>
            <person name="Bakhiet S.M."/>
            <person name="Mhmoud N.A."/>
            <person name="Chapman J."/>
            <person name="Allenby N."/>
            <person name="Mickiewicz K."/>
            <person name="Goodfellow M."/>
            <person name="Fahal A.H."/>
            <person name="Errington J."/>
        </authorList>
    </citation>
    <scope>NUCLEOTIDE SEQUENCE</scope>
    <source>
        <strain evidence="2">SD 504</strain>
    </source>
</reference>
<keyword evidence="1" id="KW-0472">Membrane</keyword>
<dbReference type="RefSeq" id="WP_010472078.1">
    <property type="nucleotide sequence ID" value="NZ_CP095474.1"/>
</dbReference>
<sequence length="191" mass="19596">MRLHLLTVRRWWVAAVGLAAMAVAAGTEGLLVPVPTLTGGMSGAPARYFSPVLLVGALVYVWDRRLHTAETTTVRHPHHTDHVLVLATLAVGCLVTGGQEARNAVLLSGVALVVHRLANAAAATLSALVVLVAVRVAGRGIGVNGEPAHTWWAVPLHPADGLAGWAAASAVLAAGMACRTPRPGRAPGPPA</sequence>
<feature type="transmembrane region" description="Helical" evidence="1">
    <location>
        <begin position="45"/>
        <end position="62"/>
    </location>
</feature>
<dbReference type="EMBL" id="CP095474">
    <property type="protein sequence ID" value="URN16192.1"/>
    <property type="molecule type" value="Genomic_DNA"/>
</dbReference>
<protein>
    <recommendedName>
        <fullName evidence="4">Integral membrane protein</fullName>
    </recommendedName>
</protein>
<feature type="transmembrane region" description="Helical" evidence="1">
    <location>
        <begin position="83"/>
        <end position="101"/>
    </location>
</feature>
<evidence type="ECO:0000313" key="2">
    <source>
        <dbReference type="EMBL" id="URN16192.1"/>
    </source>
</evidence>
<keyword evidence="1" id="KW-1133">Transmembrane helix</keyword>
<proteinExistence type="predicted"/>
<organism evidence="2 3">
    <name type="scientific">Streptomyces sudanensis</name>
    <dbReference type="NCBI Taxonomy" id="436397"/>
    <lineage>
        <taxon>Bacteria</taxon>
        <taxon>Bacillati</taxon>
        <taxon>Actinomycetota</taxon>
        <taxon>Actinomycetes</taxon>
        <taxon>Kitasatosporales</taxon>
        <taxon>Streptomycetaceae</taxon>
        <taxon>Streptomyces</taxon>
    </lineage>
</organism>
<evidence type="ECO:0000313" key="3">
    <source>
        <dbReference type="Proteomes" id="UP001056383"/>
    </source>
</evidence>
<evidence type="ECO:0000256" key="1">
    <source>
        <dbReference type="SAM" id="Phobius"/>
    </source>
</evidence>
<gene>
    <name evidence="2" type="ORF">MW084_09785</name>
</gene>
<evidence type="ECO:0008006" key="4">
    <source>
        <dbReference type="Google" id="ProtNLM"/>
    </source>
</evidence>
<name>A0ABY4TBV0_9ACTN</name>